<gene>
    <name evidence="1" type="ORF">CH371_16345</name>
</gene>
<dbReference type="EMBL" id="NPDT01000008">
    <property type="protein sequence ID" value="PJZ64695.1"/>
    <property type="molecule type" value="Genomic_DNA"/>
</dbReference>
<dbReference type="Proteomes" id="UP000231912">
    <property type="component" value="Unassembled WGS sequence"/>
</dbReference>
<dbReference type="RefSeq" id="WP_100759846.1">
    <property type="nucleotide sequence ID" value="NZ_NPDT01000008.1"/>
</dbReference>
<organism evidence="1 2">
    <name type="scientific">Leptospira wolffii</name>
    <dbReference type="NCBI Taxonomy" id="409998"/>
    <lineage>
        <taxon>Bacteria</taxon>
        <taxon>Pseudomonadati</taxon>
        <taxon>Spirochaetota</taxon>
        <taxon>Spirochaetia</taxon>
        <taxon>Leptospirales</taxon>
        <taxon>Leptospiraceae</taxon>
        <taxon>Leptospira</taxon>
    </lineage>
</organism>
<evidence type="ECO:0000313" key="2">
    <source>
        <dbReference type="Proteomes" id="UP000231912"/>
    </source>
</evidence>
<accession>A0A2M9Z8F2</accession>
<reference evidence="1 2" key="1">
    <citation type="submission" date="2017-07" db="EMBL/GenBank/DDBJ databases">
        <title>Leptospira spp. isolated from tropical soils.</title>
        <authorList>
            <person name="Thibeaux R."/>
            <person name="Iraola G."/>
            <person name="Ferres I."/>
            <person name="Bierque E."/>
            <person name="Girault D."/>
            <person name="Soupe-Gilbert M.-E."/>
            <person name="Picardeau M."/>
            <person name="Goarant C."/>
        </authorList>
    </citation>
    <scope>NUCLEOTIDE SEQUENCE [LARGE SCALE GENOMIC DNA]</scope>
    <source>
        <strain evidence="1 2">FH2-C-A2</strain>
    </source>
</reference>
<sequence>MRTRKPFGVLWILFILISFWNCDAYDNLYGNGKDDKNKKDQCKASAALYLSCSSENPGYANTACSSQYLLAVASCGYGGGGGGGGGGY</sequence>
<comment type="caution">
    <text evidence="1">The sequence shown here is derived from an EMBL/GenBank/DDBJ whole genome shotgun (WGS) entry which is preliminary data.</text>
</comment>
<dbReference type="AlphaFoldDB" id="A0A2M9Z8F2"/>
<name>A0A2M9Z8F2_9LEPT</name>
<protein>
    <submittedName>
        <fullName evidence="1">Uncharacterized protein</fullName>
    </submittedName>
</protein>
<evidence type="ECO:0000313" key="1">
    <source>
        <dbReference type="EMBL" id="PJZ64695.1"/>
    </source>
</evidence>
<proteinExistence type="predicted"/>